<accession>A0AAV5RRL5</accession>
<proteinExistence type="inferred from homology"/>
<dbReference type="PANTHER" id="PTHR22950:SF666">
    <property type="entry name" value="VACUOLAR AMINO ACID TRANSPORTER 4"/>
    <property type="match status" value="1"/>
</dbReference>
<gene>
    <name evidence="10" type="ORF">DAKH74_005040</name>
</gene>
<feature type="compositionally biased region" description="Polar residues" evidence="7">
    <location>
        <begin position="337"/>
        <end position="347"/>
    </location>
</feature>
<feature type="transmembrane region" description="Helical" evidence="8">
    <location>
        <begin position="630"/>
        <end position="652"/>
    </location>
</feature>
<feature type="transmembrane region" description="Helical" evidence="8">
    <location>
        <begin position="589"/>
        <end position="610"/>
    </location>
</feature>
<evidence type="ECO:0000313" key="10">
    <source>
        <dbReference type="EMBL" id="GMM53888.1"/>
    </source>
</evidence>
<keyword evidence="4 8" id="KW-0812">Transmembrane</keyword>
<feature type="region of interest" description="Disordered" evidence="7">
    <location>
        <begin position="251"/>
        <end position="299"/>
    </location>
</feature>
<evidence type="ECO:0000256" key="5">
    <source>
        <dbReference type="ARBA" id="ARBA00022989"/>
    </source>
</evidence>
<dbReference type="GO" id="GO:0005774">
    <property type="term" value="C:vacuolar membrane"/>
    <property type="evidence" value="ECO:0007669"/>
    <property type="project" value="UniProtKB-SubCell"/>
</dbReference>
<evidence type="ECO:0000256" key="1">
    <source>
        <dbReference type="ARBA" id="ARBA00004128"/>
    </source>
</evidence>
<feature type="compositionally biased region" description="Low complexity" evidence="7">
    <location>
        <begin position="264"/>
        <end position="278"/>
    </location>
</feature>
<dbReference type="GO" id="GO:0005302">
    <property type="term" value="F:L-tyrosine transmembrane transporter activity"/>
    <property type="evidence" value="ECO:0007669"/>
    <property type="project" value="TreeGrafter"/>
</dbReference>
<dbReference type="Gene3D" id="1.20.1740.10">
    <property type="entry name" value="Amino acid/polyamine transporter I"/>
    <property type="match status" value="1"/>
</dbReference>
<dbReference type="Proteomes" id="UP001377567">
    <property type="component" value="Unassembled WGS sequence"/>
</dbReference>
<keyword evidence="11" id="KW-1185">Reference proteome</keyword>
<reference evidence="10 11" key="1">
    <citation type="journal article" date="2023" name="Elife">
        <title>Identification of key yeast species and microbe-microbe interactions impacting larval growth of Drosophila in the wild.</title>
        <authorList>
            <person name="Mure A."/>
            <person name="Sugiura Y."/>
            <person name="Maeda R."/>
            <person name="Honda K."/>
            <person name="Sakurai N."/>
            <person name="Takahashi Y."/>
            <person name="Watada M."/>
            <person name="Katoh T."/>
            <person name="Gotoh A."/>
            <person name="Gotoh Y."/>
            <person name="Taniguchi I."/>
            <person name="Nakamura K."/>
            <person name="Hayashi T."/>
            <person name="Katayama T."/>
            <person name="Uemura T."/>
            <person name="Hattori Y."/>
        </authorList>
    </citation>
    <scope>NUCLEOTIDE SEQUENCE [LARGE SCALE GENOMIC DNA]</scope>
    <source>
        <strain evidence="10 11">KH-74</strain>
    </source>
</reference>
<dbReference type="PANTHER" id="PTHR22950">
    <property type="entry name" value="AMINO ACID TRANSPORTER"/>
    <property type="match status" value="1"/>
</dbReference>
<feature type="transmembrane region" description="Helical" evidence="8">
    <location>
        <begin position="516"/>
        <end position="537"/>
    </location>
</feature>
<protein>
    <submittedName>
        <fullName evidence="10">Avt4 protein</fullName>
    </submittedName>
</protein>
<evidence type="ECO:0000256" key="7">
    <source>
        <dbReference type="SAM" id="MobiDB-lite"/>
    </source>
</evidence>
<feature type="transmembrane region" description="Helical" evidence="8">
    <location>
        <begin position="447"/>
        <end position="467"/>
    </location>
</feature>
<feature type="transmembrane region" description="Helical" evidence="8">
    <location>
        <begin position="401"/>
        <end position="421"/>
    </location>
</feature>
<feature type="transmembrane region" description="Helical" evidence="8">
    <location>
        <begin position="698"/>
        <end position="716"/>
    </location>
</feature>
<feature type="domain" description="Amino acid transporter transmembrane" evidence="9">
    <location>
        <begin position="369"/>
        <end position="786"/>
    </location>
</feature>
<evidence type="ECO:0000259" key="9">
    <source>
        <dbReference type="Pfam" id="PF01490"/>
    </source>
</evidence>
<sequence length="788" mass="86254">MVWNNKYKPLDGGDGGSETTVPGPSTASSNLAVPGSSDSSNTTKVGTIAIPGSVKGSIRHPSFASRRGSAIRNVPVVASVGKSVDSHVFVNMNNPNFRTSQDRHNEEIINSVRENYLNNNYRKYSNNYGSNTGSVTDSVGSAAVTNSSTNASRSDEALGPTTVSPTGHAEQIEMSALDDPGLSTAGADILRDIYKATKPAEDAQLKRQKSTDDVLLAMERSRRESAAGGLNIPGGFRREFIVNKIRKQSTAGLMEHSSNRTDYGSGSSRSGTPRPSSSVRNPRISVVDTNANTHPTTQEGEVPFLTKNFMEFLYLYGHFAGESFEDDFFEDGENGETNPDGSKQENNPLIPLGSTEAVTLQQVSKVKGTASSTKVFLLLMKSFVGTGVLFLPQGFHNGGLTLSIFLLILFGCYSYWCYYILIQSKVYTKVSSFGDIGLRTYGKWMKFAILLSLVLTQVGFSAAYVIFVAKNLQAFIRNVFNFENVSLSLLMIFQLLVFIPLSFIRNISKLSLPSLFANFFILIGLVIVLFYTIKHLFVTLDMKPAEGVIFGVNSNRWTLFVGTAIFTFEGIGLIIPVQDSMKYPERFPLILGMVIMTATILFVIVATLGYLSYGDKVETVILLNLPQNSIIVNLIQLFYSLAIMLSTPLQLFPAIKIIENRVFASLGKLITGRSAAAYREQGYQTSGKSNPKIKWLKNLGRAVIVSIVVLVAYCGFDSLDKFVSIIGSICCLPLVYIFPAMLHLKCLQMSQEAGTITRAGIFLILFDKILIVFGVISMVYTSYQSIFS</sequence>
<feature type="transmembrane region" description="Helical" evidence="8">
    <location>
        <begin position="487"/>
        <end position="504"/>
    </location>
</feature>
<keyword evidence="5 8" id="KW-1133">Transmembrane helix</keyword>
<dbReference type="Pfam" id="PF01490">
    <property type="entry name" value="Aa_trans"/>
    <property type="match status" value="1"/>
</dbReference>
<feature type="region of interest" description="Disordered" evidence="7">
    <location>
        <begin position="1"/>
        <end position="47"/>
    </location>
</feature>
<comment type="subcellular location">
    <subcellularLocation>
        <location evidence="1">Vacuole membrane</location>
        <topology evidence="1">Multi-pass membrane protein</topology>
    </subcellularLocation>
</comment>
<comment type="similarity">
    <text evidence="2">Belongs to the amino acid/polyamine transporter 2 family.</text>
</comment>
<evidence type="ECO:0000313" key="11">
    <source>
        <dbReference type="Proteomes" id="UP001377567"/>
    </source>
</evidence>
<evidence type="ECO:0000256" key="3">
    <source>
        <dbReference type="ARBA" id="ARBA00022554"/>
    </source>
</evidence>
<feature type="transmembrane region" description="Helical" evidence="8">
    <location>
        <begin position="756"/>
        <end position="780"/>
    </location>
</feature>
<keyword evidence="3" id="KW-0926">Vacuole</keyword>
<name>A0AAV5RRL5_MAUHU</name>
<dbReference type="InterPro" id="IPR013057">
    <property type="entry name" value="AA_transpt_TM"/>
</dbReference>
<organism evidence="10 11">
    <name type="scientific">Maudiozyma humilis</name>
    <name type="common">Sour dough yeast</name>
    <name type="synonym">Kazachstania humilis</name>
    <dbReference type="NCBI Taxonomy" id="51915"/>
    <lineage>
        <taxon>Eukaryota</taxon>
        <taxon>Fungi</taxon>
        <taxon>Dikarya</taxon>
        <taxon>Ascomycota</taxon>
        <taxon>Saccharomycotina</taxon>
        <taxon>Saccharomycetes</taxon>
        <taxon>Saccharomycetales</taxon>
        <taxon>Saccharomycetaceae</taxon>
        <taxon>Maudiozyma</taxon>
    </lineage>
</organism>
<feature type="region of interest" description="Disordered" evidence="7">
    <location>
        <begin position="139"/>
        <end position="166"/>
    </location>
</feature>
<feature type="compositionally biased region" description="Polar residues" evidence="7">
    <location>
        <begin position="17"/>
        <end position="45"/>
    </location>
</feature>
<feature type="compositionally biased region" description="Low complexity" evidence="7">
    <location>
        <begin position="141"/>
        <end position="152"/>
    </location>
</feature>
<evidence type="ECO:0000256" key="8">
    <source>
        <dbReference type="SAM" id="Phobius"/>
    </source>
</evidence>
<evidence type="ECO:0000256" key="2">
    <source>
        <dbReference type="ARBA" id="ARBA00008066"/>
    </source>
</evidence>
<dbReference type="AlphaFoldDB" id="A0AAV5RRL5"/>
<feature type="region of interest" description="Disordered" evidence="7">
    <location>
        <begin position="329"/>
        <end position="348"/>
    </location>
</feature>
<comment type="caution">
    <text evidence="10">The sequence shown here is derived from an EMBL/GenBank/DDBJ whole genome shotgun (WGS) entry which is preliminary data.</text>
</comment>
<evidence type="ECO:0000256" key="6">
    <source>
        <dbReference type="ARBA" id="ARBA00023136"/>
    </source>
</evidence>
<feature type="compositionally biased region" description="Polar residues" evidence="7">
    <location>
        <begin position="287"/>
        <end position="299"/>
    </location>
</feature>
<feature type="transmembrane region" description="Helical" evidence="8">
    <location>
        <begin position="722"/>
        <end position="744"/>
    </location>
</feature>
<dbReference type="EMBL" id="BTGD01000001">
    <property type="protein sequence ID" value="GMM53888.1"/>
    <property type="molecule type" value="Genomic_DNA"/>
</dbReference>
<keyword evidence="6 8" id="KW-0472">Membrane</keyword>
<feature type="transmembrane region" description="Helical" evidence="8">
    <location>
        <begin position="557"/>
        <end position="577"/>
    </location>
</feature>
<evidence type="ECO:0000256" key="4">
    <source>
        <dbReference type="ARBA" id="ARBA00022692"/>
    </source>
</evidence>